<name>A0A2Z6MB38_TRISU</name>
<sequence>MPSIWADIVDGFQMLPLESRLVGTTSRISLKGLPICGWQKPLQLTNRFLNSIFLEIYVL</sequence>
<proteinExistence type="predicted"/>
<keyword evidence="2" id="KW-1185">Reference proteome</keyword>
<protein>
    <submittedName>
        <fullName evidence="1">Uncharacterized protein</fullName>
    </submittedName>
</protein>
<dbReference type="Proteomes" id="UP000242715">
    <property type="component" value="Unassembled WGS sequence"/>
</dbReference>
<evidence type="ECO:0000313" key="2">
    <source>
        <dbReference type="Proteomes" id="UP000242715"/>
    </source>
</evidence>
<reference evidence="2" key="1">
    <citation type="journal article" date="2017" name="Front. Plant Sci.">
        <title>Climate Clever Clovers: New Paradigm to Reduce the Environmental Footprint of Ruminants by Breeding Low Methanogenic Forages Utilizing Haplotype Variation.</title>
        <authorList>
            <person name="Kaur P."/>
            <person name="Appels R."/>
            <person name="Bayer P.E."/>
            <person name="Keeble-Gagnere G."/>
            <person name="Wang J."/>
            <person name="Hirakawa H."/>
            <person name="Shirasawa K."/>
            <person name="Vercoe P."/>
            <person name="Stefanova K."/>
            <person name="Durmic Z."/>
            <person name="Nichols P."/>
            <person name="Revell C."/>
            <person name="Isobe S.N."/>
            <person name="Edwards D."/>
            <person name="Erskine W."/>
        </authorList>
    </citation>
    <scope>NUCLEOTIDE SEQUENCE [LARGE SCALE GENOMIC DNA]</scope>
    <source>
        <strain evidence="2">cv. Daliak</strain>
    </source>
</reference>
<gene>
    <name evidence="1" type="ORF">TSUD_293500</name>
</gene>
<dbReference type="AlphaFoldDB" id="A0A2Z6MB38"/>
<evidence type="ECO:0000313" key="1">
    <source>
        <dbReference type="EMBL" id="GAU28898.1"/>
    </source>
</evidence>
<organism evidence="1 2">
    <name type="scientific">Trifolium subterraneum</name>
    <name type="common">Subterranean clover</name>
    <dbReference type="NCBI Taxonomy" id="3900"/>
    <lineage>
        <taxon>Eukaryota</taxon>
        <taxon>Viridiplantae</taxon>
        <taxon>Streptophyta</taxon>
        <taxon>Embryophyta</taxon>
        <taxon>Tracheophyta</taxon>
        <taxon>Spermatophyta</taxon>
        <taxon>Magnoliopsida</taxon>
        <taxon>eudicotyledons</taxon>
        <taxon>Gunneridae</taxon>
        <taxon>Pentapetalae</taxon>
        <taxon>rosids</taxon>
        <taxon>fabids</taxon>
        <taxon>Fabales</taxon>
        <taxon>Fabaceae</taxon>
        <taxon>Papilionoideae</taxon>
        <taxon>50 kb inversion clade</taxon>
        <taxon>NPAAA clade</taxon>
        <taxon>Hologalegina</taxon>
        <taxon>IRL clade</taxon>
        <taxon>Trifolieae</taxon>
        <taxon>Trifolium</taxon>
    </lineage>
</organism>
<accession>A0A2Z6MB38</accession>
<dbReference type="EMBL" id="DF973382">
    <property type="protein sequence ID" value="GAU28898.1"/>
    <property type="molecule type" value="Genomic_DNA"/>
</dbReference>